<dbReference type="HOGENOM" id="CLU_2706404_0_0_1"/>
<reference evidence="2 3" key="1">
    <citation type="submission" date="2014-06" db="EMBL/GenBank/DDBJ databases">
        <title>Evolutionary Origins and Diversification of the Mycorrhizal Mutualists.</title>
        <authorList>
            <consortium name="DOE Joint Genome Institute"/>
            <consortium name="Mycorrhizal Genomics Consortium"/>
            <person name="Kohler A."/>
            <person name="Kuo A."/>
            <person name="Nagy L.G."/>
            <person name="Floudas D."/>
            <person name="Copeland A."/>
            <person name="Barry K.W."/>
            <person name="Cichocki N."/>
            <person name="Veneault-Fourrey C."/>
            <person name="LaButti K."/>
            <person name="Lindquist E.A."/>
            <person name="Lipzen A."/>
            <person name="Lundell T."/>
            <person name="Morin E."/>
            <person name="Murat C."/>
            <person name="Riley R."/>
            <person name="Ohm R."/>
            <person name="Sun H."/>
            <person name="Tunlid A."/>
            <person name="Henrissat B."/>
            <person name="Grigoriev I.V."/>
            <person name="Hibbett D.S."/>
            <person name="Martin F."/>
        </authorList>
    </citation>
    <scope>NUCLEOTIDE SEQUENCE [LARGE SCALE GENOMIC DNA]</scope>
    <source>
        <strain evidence="2 3">SS14</strain>
    </source>
</reference>
<organism evidence="2 3">
    <name type="scientific">Sphaerobolus stellatus (strain SS14)</name>
    <dbReference type="NCBI Taxonomy" id="990650"/>
    <lineage>
        <taxon>Eukaryota</taxon>
        <taxon>Fungi</taxon>
        <taxon>Dikarya</taxon>
        <taxon>Basidiomycota</taxon>
        <taxon>Agaricomycotina</taxon>
        <taxon>Agaricomycetes</taxon>
        <taxon>Phallomycetidae</taxon>
        <taxon>Geastrales</taxon>
        <taxon>Sphaerobolaceae</taxon>
        <taxon>Sphaerobolus</taxon>
    </lineage>
</organism>
<evidence type="ECO:0000313" key="3">
    <source>
        <dbReference type="Proteomes" id="UP000054279"/>
    </source>
</evidence>
<dbReference type="AlphaFoldDB" id="A0A0C9ULG4"/>
<sequence>MPEIGKIFNKSPTQGPSKKQSESINKIDSGNPPPYTPTVLNVASTAASSPAAGRSKSSGATSNSAVHRSSSYEV</sequence>
<feature type="region of interest" description="Disordered" evidence="1">
    <location>
        <begin position="1"/>
        <end position="74"/>
    </location>
</feature>
<feature type="compositionally biased region" description="Polar residues" evidence="1">
    <location>
        <begin position="10"/>
        <end position="28"/>
    </location>
</feature>
<evidence type="ECO:0000256" key="1">
    <source>
        <dbReference type="SAM" id="MobiDB-lite"/>
    </source>
</evidence>
<evidence type="ECO:0000313" key="2">
    <source>
        <dbReference type="EMBL" id="KIJ26100.1"/>
    </source>
</evidence>
<protein>
    <submittedName>
        <fullName evidence="2">Uncharacterized protein</fullName>
    </submittedName>
</protein>
<feature type="compositionally biased region" description="Polar residues" evidence="1">
    <location>
        <begin position="38"/>
        <end position="48"/>
    </location>
</feature>
<dbReference type="Proteomes" id="UP000054279">
    <property type="component" value="Unassembled WGS sequence"/>
</dbReference>
<feature type="compositionally biased region" description="Polar residues" evidence="1">
    <location>
        <begin position="55"/>
        <end position="74"/>
    </location>
</feature>
<feature type="non-terminal residue" evidence="2">
    <location>
        <position position="74"/>
    </location>
</feature>
<dbReference type="EMBL" id="KN837384">
    <property type="protein sequence ID" value="KIJ26100.1"/>
    <property type="molecule type" value="Genomic_DNA"/>
</dbReference>
<keyword evidence="3" id="KW-1185">Reference proteome</keyword>
<proteinExistence type="predicted"/>
<gene>
    <name evidence="2" type="ORF">M422DRAFT_38360</name>
</gene>
<name>A0A0C9ULG4_SPHS4</name>
<accession>A0A0C9ULG4</accession>